<sequence length="284" mass="31200">MILTLTIAAALYYFGLVYFKTSVTPDGGFYLAMGRGLHVPRPYALRFLATLLPSIMAWRIVHMVSWVVLAIMSHLFAEMHGVNGTIVATALLCLPTLRQAVSWPVLLDVPSLAWIATAAVCGAHSPIVAVLMIGFGWLVHERASAWSALYLLGTVDLIFIGAASMFALMMWLHLQEVTPSHPDEQRIDWLRNPVKTALAKHVPTLHNWRVWIMPLGGSALGILWSNPLALIALLFGYANCIIAQDRARVFAPAMLYLTVGACSVAGDYALAIPIINWFTHNTEV</sequence>
<dbReference type="EMBL" id="LR796391">
    <property type="protein sequence ID" value="CAB4141425.1"/>
    <property type="molecule type" value="Genomic_DNA"/>
</dbReference>
<protein>
    <submittedName>
        <fullName evidence="2">Uncharacterized protein</fullName>
    </submittedName>
</protein>
<reference evidence="2" key="1">
    <citation type="submission" date="2020-04" db="EMBL/GenBank/DDBJ databases">
        <authorList>
            <person name="Chiriac C."/>
            <person name="Salcher M."/>
            <person name="Ghai R."/>
            <person name="Kavagutti S V."/>
        </authorList>
    </citation>
    <scope>NUCLEOTIDE SEQUENCE</scope>
</reference>
<gene>
    <name evidence="2" type="ORF">UFOVP418_17</name>
</gene>
<organism evidence="2">
    <name type="scientific">uncultured Caudovirales phage</name>
    <dbReference type="NCBI Taxonomy" id="2100421"/>
    <lineage>
        <taxon>Viruses</taxon>
        <taxon>Duplodnaviria</taxon>
        <taxon>Heunggongvirae</taxon>
        <taxon>Uroviricota</taxon>
        <taxon>Caudoviricetes</taxon>
        <taxon>Peduoviridae</taxon>
        <taxon>Maltschvirus</taxon>
        <taxon>Maltschvirus maltsch</taxon>
    </lineage>
</organism>
<keyword evidence="1" id="KW-0812">Transmembrane</keyword>
<proteinExistence type="predicted"/>
<evidence type="ECO:0000313" key="2">
    <source>
        <dbReference type="EMBL" id="CAB4141425.1"/>
    </source>
</evidence>
<name>A0A6J5M3A1_9CAUD</name>
<feature type="transmembrane region" description="Helical" evidence="1">
    <location>
        <begin position="222"/>
        <end position="242"/>
    </location>
</feature>
<feature type="transmembrane region" description="Helical" evidence="1">
    <location>
        <begin position="43"/>
        <end position="69"/>
    </location>
</feature>
<keyword evidence="1" id="KW-0472">Membrane</keyword>
<keyword evidence="1" id="KW-1133">Transmembrane helix</keyword>
<accession>A0A6J5M3A1</accession>
<feature type="transmembrane region" description="Helical" evidence="1">
    <location>
        <begin position="254"/>
        <end position="278"/>
    </location>
</feature>
<feature type="transmembrane region" description="Helical" evidence="1">
    <location>
        <begin position="113"/>
        <end position="137"/>
    </location>
</feature>
<feature type="transmembrane region" description="Helical" evidence="1">
    <location>
        <begin position="81"/>
        <end position="101"/>
    </location>
</feature>
<feature type="transmembrane region" description="Helical" evidence="1">
    <location>
        <begin position="149"/>
        <end position="172"/>
    </location>
</feature>
<evidence type="ECO:0000256" key="1">
    <source>
        <dbReference type="SAM" id="Phobius"/>
    </source>
</evidence>